<feature type="domain" description="HIT-type" evidence="3">
    <location>
        <begin position="21"/>
        <end position="54"/>
    </location>
</feature>
<dbReference type="PANTHER" id="PTHR15555">
    <property type="entry name" value="ZINC FINGER HIT DOMAIN CONTAINING PROTEIN 2 PROTEIN FON -RELATED"/>
    <property type="match status" value="1"/>
</dbReference>
<dbReference type="InterPro" id="IPR007529">
    <property type="entry name" value="Znf_HIT"/>
</dbReference>
<keyword evidence="1" id="KW-0862">Zinc</keyword>
<feature type="region of interest" description="Disordered" evidence="2">
    <location>
        <begin position="90"/>
        <end position="110"/>
    </location>
</feature>
<dbReference type="Pfam" id="PF04438">
    <property type="entry name" value="zf-HIT"/>
    <property type="match status" value="1"/>
</dbReference>
<evidence type="ECO:0000256" key="1">
    <source>
        <dbReference type="PROSITE-ProRule" id="PRU00453"/>
    </source>
</evidence>
<feature type="compositionally biased region" description="Low complexity" evidence="2">
    <location>
        <begin position="315"/>
        <end position="325"/>
    </location>
</feature>
<gene>
    <name evidence="4" type="ORF">EDB92DRAFT_514029</name>
</gene>
<dbReference type="SUPFAM" id="SSF144232">
    <property type="entry name" value="HIT/MYND zinc finger-like"/>
    <property type="match status" value="1"/>
</dbReference>
<evidence type="ECO:0000313" key="5">
    <source>
        <dbReference type="Proteomes" id="UP001201163"/>
    </source>
</evidence>
<dbReference type="Proteomes" id="UP001201163">
    <property type="component" value="Unassembled WGS sequence"/>
</dbReference>
<accession>A0AAD4LJA3</accession>
<feature type="region of interest" description="Disordered" evidence="2">
    <location>
        <begin position="303"/>
        <end position="325"/>
    </location>
</feature>
<name>A0AAD4LJA3_9AGAM</name>
<evidence type="ECO:0000313" key="4">
    <source>
        <dbReference type="EMBL" id="KAH8992916.1"/>
    </source>
</evidence>
<dbReference type="InterPro" id="IPR039646">
    <property type="entry name" value="ZNHIT2"/>
</dbReference>
<proteinExistence type="predicted"/>
<sequence>MANFIATSSSPDLPDDKTPFCGICRRQFSRYTCPRCNLLYCSLSCFRAEGHSQCSEPFYRDQLASDIHTEPSTSATERKAMLELLKRFEQDSPDDPFSYPEESDDEEGPAADLERRLAGIDLESASADNIWAALTPEERSRFTRAVQDPTSELTKTLLTSPDLADDLPAPWWTSSLTTPAVAPRRAQPPDLIIIPKSLLATPPTPPSPPAPAFPLAYNLVAILVAYAYASRHLSAYPLASSASDARALVSRLVPFLVAQDDKTRFPGIESASTDVFSRFDAGTITPSAFALLLRDAGYTAAPATRRRRRGRGARAARLVGSARPV</sequence>
<dbReference type="AlphaFoldDB" id="A0AAD4LJA3"/>
<feature type="compositionally biased region" description="Basic residues" evidence="2">
    <location>
        <begin position="304"/>
        <end position="314"/>
    </location>
</feature>
<evidence type="ECO:0000259" key="3">
    <source>
        <dbReference type="PROSITE" id="PS51083"/>
    </source>
</evidence>
<comment type="caution">
    <text evidence="4">The sequence shown here is derived from an EMBL/GenBank/DDBJ whole genome shotgun (WGS) entry which is preliminary data.</text>
</comment>
<protein>
    <recommendedName>
        <fullName evidence="3">HIT-type domain-containing protein</fullName>
    </recommendedName>
</protein>
<keyword evidence="5" id="KW-1185">Reference proteome</keyword>
<organism evidence="4 5">
    <name type="scientific">Lactarius akahatsu</name>
    <dbReference type="NCBI Taxonomy" id="416441"/>
    <lineage>
        <taxon>Eukaryota</taxon>
        <taxon>Fungi</taxon>
        <taxon>Dikarya</taxon>
        <taxon>Basidiomycota</taxon>
        <taxon>Agaricomycotina</taxon>
        <taxon>Agaricomycetes</taxon>
        <taxon>Russulales</taxon>
        <taxon>Russulaceae</taxon>
        <taxon>Lactarius</taxon>
    </lineage>
</organism>
<dbReference type="CDD" id="cd23024">
    <property type="entry name" value="zf-HIT_ZNHIT2-3"/>
    <property type="match status" value="1"/>
</dbReference>
<keyword evidence="1" id="KW-0479">Metal-binding</keyword>
<evidence type="ECO:0000256" key="2">
    <source>
        <dbReference type="SAM" id="MobiDB-lite"/>
    </source>
</evidence>
<dbReference type="PANTHER" id="PTHR15555:SF0">
    <property type="entry name" value="ZINC FINGER HIT DOMAIN-CONTAINING PROTEIN 2"/>
    <property type="match status" value="1"/>
</dbReference>
<dbReference type="PROSITE" id="PS51083">
    <property type="entry name" value="ZF_HIT"/>
    <property type="match status" value="1"/>
</dbReference>
<reference evidence="4" key="1">
    <citation type="submission" date="2022-01" db="EMBL/GenBank/DDBJ databases">
        <title>Comparative genomics reveals a dynamic genome evolution in the ectomycorrhizal milk-cap (Lactarius) mushrooms.</title>
        <authorList>
            <consortium name="DOE Joint Genome Institute"/>
            <person name="Lebreton A."/>
            <person name="Tang N."/>
            <person name="Kuo A."/>
            <person name="LaButti K."/>
            <person name="Drula E."/>
            <person name="Barry K."/>
            <person name="Clum A."/>
            <person name="Lipzen A."/>
            <person name="Mousain D."/>
            <person name="Ng V."/>
            <person name="Wang R."/>
            <person name="Wang X."/>
            <person name="Dai Y."/>
            <person name="Henrissat B."/>
            <person name="Grigoriev I.V."/>
            <person name="Guerin-Laguette A."/>
            <person name="Yu F."/>
            <person name="Martin F.M."/>
        </authorList>
    </citation>
    <scope>NUCLEOTIDE SEQUENCE</scope>
    <source>
        <strain evidence="4">QP</strain>
    </source>
</reference>
<keyword evidence="1" id="KW-0863">Zinc-finger</keyword>
<dbReference type="GO" id="GO:0008270">
    <property type="term" value="F:zinc ion binding"/>
    <property type="evidence" value="ECO:0007669"/>
    <property type="project" value="UniProtKB-UniRule"/>
</dbReference>
<dbReference type="Gene3D" id="3.30.60.190">
    <property type="match status" value="1"/>
</dbReference>
<dbReference type="EMBL" id="JAKELL010000020">
    <property type="protein sequence ID" value="KAH8992916.1"/>
    <property type="molecule type" value="Genomic_DNA"/>
</dbReference>